<dbReference type="InterPro" id="IPR036452">
    <property type="entry name" value="Ribo_hydro-like"/>
</dbReference>
<dbReference type="PANTHER" id="PTHR46190">
    <property type="entry name" value="SI:CH211-201H21.5-RELATED"/>
    <property type="match status" value="1"/>
</dbReference>
<dbReference type="AlphaFoldDB" id="X6PAQ3"/>
<evidence type="ECO:0000259" key="3">
    <source>
        <dbReference type="Pfam" id="PF01156"/>
    </source>
</evidence>
<dbReference type="Gene3D" id="3.90.245.10">
    <property type="entry name" value="Ribonucleoside hydrolase-like"/>
    <property type="match status" value="1"/>
</dbReference>
<evidence type="ECO:0000313" key="4">
    <source>
        <dbReference type="EMBL" id="ETO35620.1"/>
    </source>
</evidence>
<comment type="caution">
    <text evidence="4">The sequence shown here is derived from an EMBL/GenBank/DDBJ whole genome shotgun (WGS) entry which is preliminary data.</text>
</comment>
<evidence type="ECO:0000313" key="5">
    <source>
        <dbReference type="Proteomes" id="UP000023152"/>
    </source>
</evidence>
<dbReference type="InterPro" id="IPR001910">
    <property type="entry name" value="Inosine/uridine_hydrolase_dom"/>
</dbReference>
<dbReference type="Pfam" id="PF01156">
    <property type="entry name" value="IU_nuc_hydro"/>
    <property type="match status" value="1"/>
</dbReference>
<dbReference type="Proteomes" id="UP000023152">
    <property type="component" value="Unassembled WGS sequence"/>
</dbReference>
<dbReference type="PANTHER" id="PTHR46190:SF1">
    <property type="entry name" value="SI:CH211-201H21.5"/>
    <property type="match status" value="1"/>
</dbReference>
<feature type="region of interest" description="Disordered" evidence="2">
    <location>
        <begin position="157"/>
        <end position="176"/>
    </location>
</feature>
<dbReference type="InterPro" id="IPR052775">
    <property type="entry name" value="IUN_hydrolase"/>
</dbReference>
<accession>X6PAQ3</accession>
<proteinExistence type="inferred from homology"/>
<protein>
    <recommendedName>
        <fullName evidence="3">Inosine/uridine-preferring nucleoside hydrolase domain-containing protein</fullName>
    </recommendedName>
</protein>
<comment type="similarity">
    <text evidence="1">Belongs to the IUNH family.</text>
</comment>
<sequence>MWRIASRHLTQSPPKISKKRLVLFDHDGGIDDLVSLLQLLSFHTNETTKPGTGLKLLGVTCVSGNTTVENVAKSSHGMVSMFSDRMEGSIEEIPKIYRGATQSILKYKTPQGWLGHGPTGCGTLNFDDEIGTHVPTEGVFLNFDLPTRMKKMQNKKKLKRQTRLVGNDGMDQCSSE</sequence>
<dbReference type="GO" id="GO:0016799">
    <property type="term" value="F:hydrolase activity, hydrolyzing N-glycosyl compounds"/>
    <property type="evidence" value="ECO:0007669"/>
    <property type="project" value="InterPro"/>
</dbReference>
<dbReference type="EMBL" id="ASPP01001466">
    <property type="protein sequence ID" value="ETO35620.1"/>
    <property type="molecule type" value="Genomic_DNA"/>
</dbReference>
<evidence type="ECO:0000256" key="1">
    <source>
        <dbReference type="ARBA" id="ARBA00009176"/>
    </source>
</evidence>
<evidence type="ECO:0000256" key="2">
    <source>
        <dbReference type="SAM" id="MobiDB-lite"/>
    </source>
</evidence>
<gene>
    <name evidence="4" type="ORF">RFI_01439</name>
</gene>
<name>X6PAQ3_RETFI</name>
<keyword evidence="5" id="KW-1185">Reference proteome</keyword>
<organism evidence="4 5">
    <name type="scientific">Reticulomyxa filosa</name>
    <dbReference type="NCBI Taxonomy" id="46433"/>
    <lineage>
        <taxon>Eukaryota</taxon>
        <taxon>Sar</taxon>
        <taxon>Rhizaria</taxon>
        <taxon>Retaria</taxon>
        <taxon>Foraminifera</taxon>
        <taxon>Monothalamids</taxon>
        <taxon>Reticulomyxidae</taxon>
        <taxon>Reticulomyxa</taxon>
    </lineage>
</organism>
<dbReference type="OrthoDB" id="8928560at2759"/>
<reference evidence="4 5" key="1">
    <citation type="journal article" date="2013" name="Curr. Biol.">
        <title>The Genome of the Foraminiferan Reticulomyxa filosa.</title>
        <authorList>
            <person name="Glockner G."/>
            <person name="Hulsmann N."/>
            <person name="Schleicher M."/>
            <person name="Noegel A.A."/>
            <person name="Eichinger L."/>
            <person name="Gallinger C."/>
            <person name="Pawlowski J."/>
            <person name="Sierra R."/>
            <person name="Euteneuer U."/>
            <person name="Pillet L."/>
            <person name="Moustafa A."/>
            <person name="Platzer M."/>
            <person name="Groth M."/>
            <person name="Szafranski K."/>
            <person name="Schliwa M."/>
        </authorList>
    </citation>
    <scope>NUCLEOTIDE SEQUENCE [LARGE SCALE GENOMIC DNA]</scope>
</reference>
<feature type="domain" description="Inosine/uridine-preferring nucleoside hydrolase" evidence="3">
    <location>
        <begin position="22"/>
        <end position="126"/>
    </location>
</feature>
<dbReference type="SUPFAM" id="SSF53590">
    <property type="entry name" value="Nucleoside hydrolase"/>
    <property type="match status" value="1"/>
</dbReference>